<feature type="transmembrane region" description="Helical" evidence="7">
    <location>
        <begin position="469"/>
        <end position="489"/>
    </location>
</feature>
<keyword evidence="3 7" id="KW-0812">Transmembrane</keyword>
<feature type="transmembrane region" description="Helical" evidence="7">
    <location>
        <begin position="788"/>
        <end position="810"/>
    </location>
</feature>
<keyword evidence="11" id="KW-1185">Reference proteome</keyword>
<feature type="transmembrane region" description="Helical" evidence="7">
    <location>
        <begin position="839"/>
        <end position="861"/>
    </location>
</feature>
<name>A0A7S7SL08_PALFE</name>
<evidence type="ECO:0000313" key="10">
    <source>
        <dbReference type="EMBL" id="QOY88298.1"/>
    </source>
</evidence>
<dbReference type="RefSeq" id="WP_194449961.1">
    <property type="nucleotide sequence ID" value="NZ_CP063849.1"/>
</dbReference>
<feature type="domain" description="MacB-like periplasmic core" evidence="9">
    <location>
        <begin position="527"/>
        <end position="746"/>
    </location>
</feature>
<evidence type="ECO:0000259" key="8">
    <source>
        <dbReference type="Pfam" id="PF02687"/>
    </source>
</evidence>
<comment type="similarity">
    <text evidence="6">Belongs to the ABC-4 integral membrane protein family.</text>
</comment>
<keyword evidence="5 7" id="KW-0472">Membrane</keyword>
<gene>
    <name evidence="10" type="ORF">IRI77_37135</name>
</gene>
<dbReference type="Proteomes" id="UP000593892">
    <property type="component" value="Chromosome"/>
</dbReference>
<feature type="transmembrane region" description="Helical" evidence="7">
    <location>
        <begin position="372"/>
        <end position="395"/>
    </location>
</feature>
<evidence type="ECO:0000256" key="4">
    <source>
        <dbReference type="ARBA" id="ARBA00022989"/>
    </source>
</evidence>
<dbReference type="GO" id="GO:0022857">
    <property type="term" value="F:transmembrane transporter activity"/>
    <property type="evidence" value="ECO:0007669"/>
    <property type="project" value="TreeGrafter"/>
</dbReference>
<feature type="domain" description="MacB-like periplasmic core" evidence="9">
    <location>
        <begin position="91"/>
        <end position="318"/>
    </location>
</feature>
<dbReference type="InterPro" id="IPR025857">
    <property type="entry name" value="MacB_PCD"/>
</dbReference>
<keyword evidence="2" id="KW-1003">Cell membrane</keyword>
<dbReference type="KEGG" id="pfer:IRI77_37135"/>
<dbReference type="GO" id="GO:0005886">
    <property type="term" value="C:plasma membrane"/>
    <property type="evidence" value="ECO:0007669"/>
    <property type="project" value="UniProtKB-SubCell"/>
</dbReference>
<dbReference type="NCBIfam" id="NF038403">
    <property type="entry name" value="perm_prefix_1"/>
    <property type="match status" value="1"/>
</dbReference>
<proteinExistence type="inferred from homology"/>
<dbReference type="EMBL" id="CP063849">
    <property type="protein sequence ID" value="QOY88298.1"/>
    <property type="molecule type" value="Genomic_DNA"/>
</dbReference>
<evidence type="ECO:0000256" key="7">
    <source>
        <dbReference type="SAM" id="Phobius"/>
    </source>
</evidence>
<dbReference type="InterPro" id="IPR003838">
    <property type="entry name" value="ABC3_permease_C"/>
</dbReference>
<dbReference type="InterPro" id="IPR050250">
    <property type="entry name" value="Macrolide_Exporter_MacB"/>
</dbReference>
<dbReference type="InterPro" id="IPR017800">
    <property type="entry name" value="ADOP"/>
</dbReference>
<accession>A0A7S7SL08</accession>
<evidence type="ECO:0000256" key="6">
    <source>
        <dbReference type="ARBA" id="ARBA00038076"/>
    </source>
</evidence>
<reference evidence="10 11" key="1">
    <citation type="submission" date="2020-10" db="EMBL/GenBank/DDBJ databases">
        <title>Complete genome sequence of Paludibaculum fermentans P105T, a facultatively anaerobic acidobacterium capable of dissimilatory Fe(III) reduction.</title>
        <authorList>
            <person name="Dedysh S.N."/>
            <person name="Beletsky A.V."/>
            <person name="Kulichevskaya I.S."/>
            <person name="Mardanov A.V."/>
            <person name="Ravin N.V."/>
        </authorList>
    </citation>
    <scope>NUCLEOTIDE SEQUENCE [LARGE SCALE GENOMIC DNA]</scope>
    <source>
        <strain evidence="10 11">P105</strain>
    </source>
</reference>
<dbReference type="Pfam" id="PF02687">
    <property type="entry name" value="FtsX"/>
    <property type="match status" value="2"/>
</dbReference>
<feature type="domain" description="ABC3 transporter permease C-terminal" evidence="8">
    <location>
        <begin position="789"/>
        <end position="902"/>
    </location>
</feature>
<dbReference type="AlphaFoldDB" id="A0A7S7SL08"/>
<evidence type="ECO:0000256" key="1">
    <source>
        <dbReference type="ARBA" id="ARBA00004651"/>
    </source>
</evidence>
<dbReference type="Pfam" id="PF12704">
    <property type="entry name" value="MacB_PCD"/>
    <property type="match status" value="2"/>
</dbReference>
<evidence type="ECO:0000259" key="9">
    <source>
        <dbReference type="Pfam" id="PF12704"/>
    </source>
</evidence>
<sequence length="909" mass="97292">MTWINRLLRHREVERHLDKELRFHFDEMVNELCAKGATRAEALRVARLQFGGMEQVKEDCRDARGTRWVEDLGADLRYATRGLRKSPGFALVAVASLALGIGANTAVFSVLDYLMLQLLPGVQAPRELSALARDGGKEPDLRFSWPLYEKMRARLPAGTSAAAMTPMTTLNLAVGAAPESVRGQLVSGEYFQLFGVKPAVGRVFGPEDSKRLGGHPVAVISHGYWLRRFSGDASVVGRAVTINGAAMTIAGVAQEGFVGPHPGDNAEVWVPLQMQQELHYAQNANMNDADPKKPWPPQRGISWLMVFVRVPGGTSIQPLLDSCSAVLHADNELLGGLDSDPAWREEMRKQRVMAEPAGKGLSDMREAVSAPLSVLMITVGLVLLIACANIANLLLSRAASRRREFAVRLSIGAGRGRLIRQMLTESALLALLGGTAGLLAGVWLKDVLVRMAGSGQTTIGPGLEVPMNWHVLAFTALLCLGAGLLFGLAPALRSTRADLGTDLKSGSRTAGHEGGAHGRRWTLGKLLVVGQVAVCLVLLVGATLFALTLRNLSTVDPGFQREHVLTARIDPRTAGIPAERLPALYQELLRQVEAVPGVRTAALSLYSPLSGAARASGFYIPGLPAAPGESRVMQVNIATPGLFAAYGIQFVQGRGFTPADTEKAPLVAVINQAMAKKYFGGSAALGRQFQEGAATPPFTIVGVVRDVRMNDLREEVTPMAWFPLSQNPDEYLRSLDVRTAGDPEAMASTIRTVVNRAAPALPVRNVTALSRQFESALRQESFVARLTAVFAGIALLLACLGLYGVMAYAVSRRTAELGLRSALGATRGHVLWLVMRETLGMAVVGAVIGLGLTIASMRLAAKLLYGLSPEDPLTLACSALVLIATALFAGYLPARRASRVDPVVALRCE</sequence>
<feature type="transmembrane region" description="Helical" evidence="7">
    <location>
        <begin position="873"/>
        <end position="892"/>
    </location>
</feature>
<feature type="transmembrane region" description="Helical" evidence="7">
    <location>
        <begin position="526"/>
        <end position="547"/>
    </location>
</feature>
<dbReference type="PANTHER" id="PTHR30572">
    <property type="entry name" value="MEMBRANE COMPONENT OF TRANSPORTER-RELATED"/>
    <property type="match status" value="1"/>
</dbReference>
<comment type="subcellular location">
    <subcellularLocation>
        <location evidence="1">Cell membrane</location>
        <topology evidence="1">Multi-pass membrane protein</topology>
    </subcellularLocation>
</comment>
<evidence type="ECO:0000256" key="2">
    <source>
        <dbReference type="ARBA" id="ARBA00022475"/>
    </source>
</evidence>
<evidence type="ECO:0000256" key="5">
    <source>
        <dbReference type="ARBA" id="ARBA00023136"/>
    </source>
</evidence>
<evidence type="ECO:0000313" key="11">
    <source>
        <dbReference type="Proteomes" id="UP000593892"/>
    </source>
</evidence>
<dbReference type="PANTHER" id="PTHR30572:SF4">
    <property type="entry name" value="ABC TRANSPORTER PERMEASE YTRF"/>
    <property type="match status" value="1"/>
</dbReference>
<keyword evidence="4 7" id="KW-1133">Transmembrane helix</keyword>
<dbReference type="InterPro" id="IPR047928">
    <property type="entry name" value="Perm_prefix_1"/>
</dbReference>
<feature type="domain" description="ABC3 transporter permease C-terminal" evidence="8">
    <location>
        <begin position="377"/>
        <end position="497"/>
    </location>
</feature>
<feature type="transmembrane region" description="Helical" evidence="7">
    <location>
        <begin position="89"/>
        <end position="116"/>
    </location>
</feature>
<organism evidence="10 11">
    <name type="scientific">Paludibaculum fermentans</name>
    <dbReference type="NCBI Taxonomy" id="1473598"/>
    <lineage>
        <taxon>Bacteria</taxon>
        <taxon>Pseudomonadati</taxon>
        <taxon>Acidobacteriota</taxon>
        <taxon>Terriglobia</taxon>
        <taxon>Bryobacterales</taxon>
        <taxon>Bryobacteraceae</taxon>
        <taxon>Paludibaculum</taxon>
    </lineage>
</organism>
<feature type="transmembrane region" description="Helical" evidence="7">
    <location>
        <begin position="427"/>
        <end position="444"/>
    </location>
</feature>
<protein>
    <submittedName>
        <fullName evidence="10">ABC transporter permease</fullName>
    </submittedName>
</protein>
<dbReference type="NCBIfam" id="TIGR03434">
    <property type="entry name" value="ADOP"/>
    <property type="match status" value="1"/>
</dbReference>
<evidence type="ECO:0000256" key="3">
    <source>
        <dbReference type="ARBA" id="ARBA00022692"/>
    </source>
</evidence>